<protein>
    <recommendedName>
        <fullName evidence="9">MFS general substrate transporter</fullName>
    </recommendedName>
</protein>
<keyword evidence="8" id="KW-1185">Reference proteome</keyword>
<keyword evidence="3 6" id="KW-1133">Transmembrane helix</keyword>
<dbReference type="GO" id="GO:0022857">
    <property type="term" value="F:transmembrane transporter activity"/>
    <property type="evidence" value="ECO:0007669"/>
    <property type="project" value="TreeGrafter"/>
</dbReference>
<dbReference type="GO" id="GO:0016020">
    <property type="term" value="C:membrane"/>
    <property type="evidence" value="ECO:0007669"/>
    <property type="project" value="UniProtKB-SubCell"/>
</dbReference>
<dbReference type="AlphaFoldDB" id="A0A9W8MIL9"/>
<evidence type="ECO:0000256" key="5">
    <source>
        <dbReference type="SAM" id="MobiDB-lite"/>
    </source>
</evidence>
<dbReference type="Proteomes" id="UP001140091">
    <property type="component" value="Unassembled WGS sequence"/>
</dbReference>
<evidence type="ECO:0008006" key="9">
    <source>
        <dbReference type="Google" id="ProtNLM"/>
    </source>
</evidence>
<dbReference type="Gene3D" id="1.20.1250.20">
    <property type="entry name" value="MFS general substrate transporter like domains"/>
    <property type="match status" value="1"/>
</dbReference>
<reference evidence="7" key="1">
    <citation type="submission" date="2022-06" db="EMBL/GenBank/DDBJ databases">
        <title>Genome Sequence of Candolleomyces eurysporus.</title>
        <authorList>
            <person name="Buettner E."/>
        </authorList>
    </citation>
    <scope>NUCLEOTIDE SEQUENCE</scope>
    <source>
        <strain evidence="7">VTCC 930004</strain>
    </source>
</reference>
<feature type="compositionally biased region" description="Acidic residues" evidence="5">
    <location>
        <begin position="549"/>
        <end position="568"/>
    </location>
</feature>
<evidence type="ECO:0000256" key="3">
    <source>
        <dbReference type="ARBA" id="ARBA00022989"/>
    </source>
</evidence>
<keyword evidence="4 6" id="KW-0472">Membrane</keyword>
<feature type="transmembrane region" description="Helical" evidence="6">
    <location>
        <begin position="216"/>
        <end position="234"/>
    </location>
</feature>
<dbReference type="PANTHER" id="PTHR23507">
    <property type="entry name" value="ZGC:174356"/>
    <property type="match status" value="1"/>
</dbReference>
<evidence type="ECO:0000313" key="8">
    <source>
        <dbReference type="Proteomes" id="UP001140091"/>
    </source>
</evidence>
<feature type="transmembrane region" description="Helical" evidence="6">
    <location>
        <begin position="298"/>
        <end position="317"/>
    </location>
</feature>
<keyword evidence="2 6" id="KW-0812">Transmembrane</keyword>
<feature type="transmembrane region" description="Helical" evidence="6">
    <location>
        <begin position="158"/>
        <end position="178"/>
    </location>
</feature>
<accession>A0A9W8MIL9</accession>
<evidence type="ECO:0000256" key="4">
    <source>
        <dbReference type="ARBA" id="ARBA00023136"/>
    </source>
</evidence>
<feature type="transmembrane region" description="Helical" evidence="6">
    <location>
        <begin position="337"/>
        <end position="361"/>
    </location>
</feature>
<dbReference type="SUPFAM" id="SSF103473">
    <property type="entry name" value="MFS general substrate transporter"/>
    <property type="match status" value="1"/>
</dbReference>
<evidence type="ECO:0000256" key="2">
    <source>
        <dbReference type="ARBA" id="ARBA00022692"/>
    </source>
</evidence>
<feature type="region of interest" description="Disordered" evidence="5">
    <location>
        <begin position="537"/>
        <end position="585"/>
    </location>
</feature>
<dbReference type="InterPro" id="IPR036259">
    <property type="entry name" value="MFS_trans_sf"/>
</dbReference>
<dbReference type="PANTHER" id="PTHR23507:SF1">
    <property type="entry name" value="FI18259P1-RELATED"/>
    <property type="match status" value="1"/>
</dbReference>
<comment type="subcellular location">
    <subcellularLocation>
        <location evidence="1">Membrane</location>
        <topology evidence="1">Multi-pass membrane protein</topology>
    </subcellularLocation>
</comment>
<name>A0A9W8MIL9_9AGAR</name>
<proteinExistence type="predicted"/>
<feature type="transmembrane region" description="Helical" evidence="6">
    <location>
        <begin position="451"/>
        <end position="472"/>
    </location>
</feature>
<feature type="transmembrane region" description="Helical" evidence="6">
    <location>
        <begin position="484"/>
        <end position="503"/>
    </location>
</feature>
<feature type="non-terminal residue" evidence="7">
    <location>
        <position position="585"/>
    </location>
</feature>
<dbReference type="OrthoDB" id="3026777at2759"/>
<feature type="transmembrane region" description="Helical" evidence="6">
    <location>
        <begin position="126"/>
        <end position="146"/>
    </location>
</feature>
<dbReference type="EMBL" id="JANBPK010000784">
    <property type="protein sequence ID" value="KAJ2932046.1"/>
    <property type="molecule type" value="Genomic_DNA"/>
</dbReference>
<organism evidence="7 8">
    <name type="scientific">Candolleomyces eurysporus</name>
    <dbReference type="NCBI Taxonomy" id="2828524"/>
    <lineage>
        <taxon>Eukaryota</taxon>
        <taxon>Fungi</taxon>
        <taxon>Dikarya</taxon>
        <taxon>Basidiomycota</taxon>
        <taxon>Agaricomycotina</taxon>
        <taxon>Agaricomycetes</taxon>
        <taxon>Agaricomycetidae</taxon>
        <taxon>Agaricales</taxon>
        <taxon>Agaricineae</taxon>
        <taxon>Psathyrellaceae</taxon>
        <taxon>Candolleomyces</taxon>
    </lineage>
</organism>
<gene>
    <name evidence="7" type="ORF">H1R20_g5035</name>
</gene>
<evidence type="ECO:0000256" key="6">
    <source>
        <dbReference type="SAM" id="Phobius"/>
    </source>
</evidence>
<feature type="transmembrane region" description="Helical" evidence="6">
    <location>
        <begin position="270"/>
        <end position="286"/>
    </location>
</feature>
<evidence type="ECO:0000313" key="7">
    <source>
        <dbReference type="EMBL" id="KAJ2932046.1"/>
    </source>
</evidence>
<comment type="caution">
    <text evidence="7">The sequence shown here is derived from an EMBL/GenBank/DDBJ whole genome shotgun (WGS) entry which is preliminary data.</text>
</comment>
<evidence type="ECO:0000256" key="1">
    <source>
        <dbReference type="ARBA" id="ARBA00004141"/>
    </source>
</evidence>
<feature type="transmembrane region" description="Helical" evidence="6">
    <location>
        <begin position="184"/>
        <end position="207"/>
    </location>
</feature>
<sequence length="585" mass="63407">MGYSLPSLFGWKANPYWCVLSVKREAVNDGGNGRLAPVVLVMSMSRGVTMSPRIQVYKAIACRSLSTDSPGLSLADLAIAVECGDAAVQAKAARIQASVVTTMSVLSAISTGFWSRRGDVQGRKLILATFLIGALLMEAVFVLVMRPQSVFGRYGEKFILIGPIIEGFVGGLSTFNGVVHASKIFSTIQGMVFVGLATGPQFAGFFLPKIGYSDSFFYTSIALIFTTLLYVILICPESLPPPNEVVENNVQEQLTRLESKTSSIAAARDLISYFFTSLLSPILMFAPRRLPGSRKLQFWMPLVGMALFTYLVSIGVYSAKYLYAQHVFKWNTAELGYYMSILWITRAINLLLFLPIVLSYLKPKPTSPPGSNPNAQDIAAEIRFDRYLAQISVGVDGLADALVALTASRSQSIFITLSCLSSFTSGGNPALHSLGAICLHACGRSSEVGTLFGAMGVLSAIAHIISPSIYALTYSRTVASFPEAIFVLAACLLFSAVLLLSRVRPLASEVSKTLNPGSRISVTESDRRRMSVSYDYDAVPNFDPGEGPQDSDEEALEHDEPLEHEEEEGWRRQNGEQGGPSRSAV</sequence>